<dbReference type="GO" id="GO:0046976">
    <property type="term" value="F:histone H3K27 methyltransferase activity"/>
    <property type="evidence" value="ECO:0007669"/>
    <property type="project" value="TreeGrafter"/>
</dbReference>
<dbReference type="SMART" id="SM00317">
    <property type="entry name" value="SET"/>
    <property type="match status" value="1"/>
</dbReference>
<gene>
    <name evidence="8" type="ORF">CHIRRI_LOCUS7491</name>
</gene>
<dbReference type="Pfam" id="PF00856">
    <property type="entry name" value="SET"/>
    <property type="match status" value="1"/>
</dbReference>
<dbReference type="SUPFAM" id="SSF82199">
    <property type="entry name" value="SET domain"/>
    <property type="match status" value="1"/>
</dbReference>
<evidence type="ECO:0000256" key="4">
    <source>
        <dbReference type="ARBA" id="ARBA00023015"/>
    </source>
</evidence>
<evidence type="ECO:0000259" key="6">
    <source>
        <dbReference type="PROSITE" id="PS50280"/>
    </source>
</evidence>
<dbReference type="PANTHER" id="PTHR45747:SF4">
    <property type="entry name" value="HISTONE-LYSINE N-METHYLTRANSFERASE E(Z)"/>
    <property type="match status" value="1"/>
</dbReference>
<dbReference type="PROSITE" id="PS50280">
    <property type="entry name" value="SET"/>
    <property type="match status" value="1"/>
</dbReference>
<feature type="domain" description="CXC" evidence="7">
    <location>
        <begin position="247"/>
        <end position="361"/>
    </location>
</feature>
<dbReference type="GO" id="GO:0005634">
    <property type="term" value="C:nucleus"/>
    <property type="evidence" value="ECO:0007669"/>
    <property type="project" value="TreeGrafter"/>
</dbReference>
<dbReference type="GO" id="GO:0003682">
    <property type="term" value="F:chromatin binding"/>
    <property type="evidence" value="ECO:0007669"/>
    <property type="project" value="TreeGrafter"/>
</dbReference>
<dbReference type="InterPro" id="IPR046341">
    <property type="entry name" value="SET_dom_sf"/>
</dbReference>
<dbReference type="InterPro" id="IPR026489">
    <property type="entry name" value="CXC_dom"/>
</dbReference>
<evidence type="ECO:0000256" key="2">
    <source>
        <dbReference type="ARBA" id="ARBA00022679"/>
    </source>
</evidence>
<organism evidence="8 9">
    <name type="scientific">Chironomus riparius</name>
    <dbReference type="NCBI Taxonomy" id="315576"/>
    <lineage>
        <taxon>Eukaryota</taxon>
        <taxon>Metazoa</taxon>
        <taxon>Ecdysozoa</taxon>
        <taxon>Arthropoda</taxon>
        <taxon>Hexapoda</taxon>
        <taxon>Insecta</taxon>
        <taxon>Pterygota</taxon>
        <taxon>Neoptera</taxon>
        <taxon>Endopterygota</taxon>
        <taxon>Diptera</taxon>
        <taxon>Nematocera</taxon>
        <taxon>Chironomoidea</taxon>
        <taxon>Chironomidae</taxon>
        <taxon>Chironominae</taxon>
        <taxon>Chironomus</taxon>
    </lineage>
</organism>
<evidence type="ECO:0000256" key="5">
    <source>
        <dbReference type="ARBA" id="ARBA00023163"/>
    </source>
</evidence>
<dbReference type="InterPro" id="IPR001214">
    <property type="entry name" value="SET_dom"/>
</dbReference>
<dbReference type="OrthoDB" id="1045173at2759"/>
<keyword evidence="9" id="KW-1185">Reference proteome</keyword>
<evidence type="ECO:0000313" key="9">
    <source>
        <dbReference type="Proteomes" id="UP001153620"/>
    </source>
</evidence>
<dbReference type="PANTHER" id="PTHR45747">
    <property type="entry name" value="HISTONE-LYSINE N-METHYLTRANSFERASE E(Z)"/>
    <property type="match status" value="1"/>
</dbReference>
<keyword evidence="1" id="KW-0489">Methyltransferase</keyword>
<proteinExistence type="predicted"/>
<protein>
    <submittedName>
        <fullName evidence="8">Uncharacterized protein</fullName>
    </submittedName>
</protein>
<keyword evidence="2" id="KW-0808">Transferase</keyword>
<reference evidence="8" key="2">
    <citation type="submission" date="2022-10" db="EMBL/GenBank/DDBJ databases">
        <authorList>
            <consortium name="ENA_rothamsted_submissions"/>
            <consortium name="culmorum"/>
            <person name="King R."/>
        </authorList>
    </citation>
    <scope>NUCLEOTIDE SEQUENCE</scope>
</reference>
<feature type="domain" description="SET" evidence="6">
    <location>
        <begin position="364"/>
        <end position="480"/>
    </location>
</feature>
<dbReference type="EMBL" id="OU895878">
    <property type="protein sequence ID" value="CAG9804608.1"/>
    <property type="molecule type" value="Genomic_DNA"/>
</dbReference>
<accession>A0A9N9RWD6</accession>
<dbReference type="GO" id="GO:0032259">
    <property type="term" value="P:methylation"/>
    <property type="evidence" value="ECO:0007669"/>
    <property type="project" value="UniProtKB-KW"/>
</dbReference>
<evidence type="ECO:0000259" key="7">
    <source>
        <dbReference type="PROSITE" id="PS51633"/>
    </source>
</evidence>
<keyword evidence="5" id="KW-0804">Transcription</keyword>
<sequence length="493" mass="56381">MSQTNSENVFNKEDVEAFIKERANTLEDEKKKLFCKKLEEIRESRRKKAAEPQKKYKNSLWSDTSEVFGSKKVIYIGEDPNKSAGEDIVVHRYVHCEHSYIQVPNNVIEIEGEHDEIIKKLIKEGRKKFPNKIGYDLLVKQICKHYDLTDKYVRKVLNEPVESSSVVRKTSEVVDACSPTCYKILKGEKNGASCLSVSDETEIKLQLLSLDGDYCSIAKQLEKSCNDIFNISKQVASTSTFNPYQKPKKVKMHQANLFAYNHYNKRNEQYEGLAAMYKPCNHEGKCDDSCPCFKGKNYCEVFCSCNDKCKNKFIGCFCKGKCDAKFCRCYAAVRECIVGQCGCKSNITNEGTCNNMKIQSKIHKKIDIKLSTVAGFGAFAGEDISKGDFVVEYTGELITQQEADKRGKMYDKCKMSYLFDLSSDYAVDGMFIGNESRFINHSESAPNCLVKTMTVLGDKRIALFATRNIKQGEELFFDYRYNKEHKQIYFKNE</sequence>
<dbReference type="InterPro" id="IPR045318">
    <property type="entry name" value="EZH1/2-like"/>
</dbReference>
<dbReference type="PROSITE" id="PS51633">
    <property type="entry name" value="CXC"/>
    <property type="match status" value="1"/>
</dbReference>
<evidence type="ECO:0000313" key="8">
    <source>
        <dbReference type="EMBL" id="CAG9804608.1"/>
    </source>
</evidence>
<dbReference type="Proteomes" id="UP001153620">
    <property type="component" value="Chromosome 2"/>
</dbReference>
<dbReference type="GO" id="GO:0031507">
    <property type="term" value="P:heterochromatin formation"/>
    <property type="evidence" value="ECO:0007669"/>
    <property type="project" value="TreeGrafter"/>
</dbReference>
<reference evidence="8" key="1">
    <citation type="submission" date="2022-01" db="EMBL/GenBank/DDBJ databases">
        <authorList>
            <person name="King R."/>
        </authorList>
    </citation>
    <scope>NUCLEOTIDE SEQUENCE</scope>
</reference>
<keyword evidence="3" id="KW-0949">S-adenosyl-L-methionine</keyword>
<dbReference type="Gene3D" id="2.170.270.10">
    <property type="entry name" value="SET domain"/>
    <property type="match status" value="1"/>
</dbReference>
<keyword evidence="4" id="KW-0805">Transcription regulation</keyword>
<name>A0A9N9RWD6_9DIPT</name>
<dbReference type="AlphaFoldDB" id="A0A9N9RWD6"/>
<evidence type="ECO:0000256" key="1">
    <source>
        <dbReference type="ARBA" id="ARBA00022603"/>
    </source>
</evidence>
<evidence type="ECO:0000256" key="3">
    <source>
        <dbReference type="ARBA" id="ARBA00022691"/>
    </source>
</evidence>